<organism evidence="2">
    <name type="scientific">marine metagenome</name>
    <dbReference type="NCBI Taxonomy" id="408172"/>
    <lineage>
        <taxon>unclassified sequences</taxon>
        <taxon>metagenomes</taxon>
        <taxon>ecological metagenomes</taxon>
    </lineage>
</organism>
<reference evidence="2" key="1">
    <citation type="submission" date="2018-05" db="EMBL/GenBank/DDBJ databases">
        <authorList>
            <person name="Lanie J.A."/>
            <person name="Ng W.-L."/>
            <person name="Kazmierczak K.M."/>
            <person name="Andrzejewski T.M."/>
            <person name="Davidsen T.M."/>
            <person name="Wayne K.J."/>
            <person name="Tettelin H."/>
            <person name="Glass J.I."/>
            <person name="Rusch D."/>
            <person name="Podicherti R."/>
            <person name="Tsui H.-C.T."/>
            <person name="Winkler M.E."/>
        </authorList>
    </citation>
    <scope>NUCLEOTIDE SEQUENCE</scope>
</reference>
<dbReference type="SUPFAM" id="SSF64005">
    <property type="entry name" value="Undecaprenyl diphosphate synthase"/>
    <property type="match status" value="1"/>
</dbReference>
<feature type="non-terminal residue" evidence="2">
    <location>
        <position position="209"/>
    </location>
</feature>
<dbReference type="GO" id="GO:0045547">
    <property type="term" value="F:ditrans,polycis-polyprenyl diphosphate synthase [(2E,6E)-farnesyl diphosphate specific] activity"/>
    <property type="evidence" value="ECO:0007669"/>
    <property type="project" value="TreeGrafter"/>
</dbReference>
<dbReference type="InterPro" id="IPR001441">
    <property type="entry name" value="UPP_synth-like"/>
</dbReference>
<proteinExistence type="predicted"/>
<dbReference type="Pfam" id="PF01255">
    <property type="entry name" value="Prenyltransf"/>
    <property type="match status" value="1"/>
</dbReference>
<dbReference type="AlphaFoldDB" id="A0A382PQN8"/>
<gene>
    <name evidence="2" type="ORF">METZ01_LOCUS327166</name>
</gene>
<dbReference type="PANTHER" id="PTHR10291:SF43">
    <property type="entry name" value="DEHYDRODOLICHYL DIPHOSPHATE SYNTHASE COMPLEX SUBUNIT DHDDS"/>
    <property type="match status" value="1"/>
</dbReference>
<dbReference type="GO" id="GO:0016094">
    <property type="term" value="P:polyprenol biosynthetic process"/>
    <property type="evidence" value="ECO:0007669"/>
    <property type="project" value="TreeGrafter"/>
</dbReference>
<sequence>MGWLGRTLDRTAHWLLKWRIIRGPARWMANSRYAWSIVSRTDRVRERRLQTRVMADRLPQHISIIMDGNRRYAADSGLAATLGHRAGKEKLEDVMDWVLDIGVPYLTVYALSTENITSRKPEELEALFDLYVEGLNDLSTDERIHKNSVKVQVAGRKELLPERVLEAIDNAESLTSTHDKFVFTVCLAYGSREEIIDAVRAIAADHAEG</sequence>
<protein>
    <recommendedName>
        <fullName evidence="3">Di-trans,poly-cis-decaprenylcistransferase</fullName>
    </recommendedName>
</protein>
<dbReference type="CDD" id="cd00475">
    <property type="entry name" value="Cis_IPPS"/>
    <property type="match status" value="1"/>
</dbReference>
<dbReference type="Gene3D" id="3.40.1180.10">
    <property type="entry name" value="Decaprenyl diphosphate synthase-like"/>
    <property type="match status" value="1"/>
</dbReference>
<keyword evidence="1" id="KW-0808">Transferase</keyword>
<dbReference type="EMBL" id="UINC01108308">
    <property type="protein sequence ID" value="SVC74312.1"/>
    <property type="molecule type" value="Genomic_DNA"/>
</dbReference>
<name>A0A382PQN8_9ZZZZ</name>
<dbReference type="InterPro" id="IPR036424">
    <property type="entry name" value="UPP_synth-like_sf"/>
</dbReference>
<dbReference type="PANTHER" id="PTHR10291">
    <property type="entry name" value="DEHYDRODOLICHYL DIPHOSPHATE SYNTHASE FAMILY MEMBER"/>
    <property type="match status" value="1"/>
</dbReference>
<accession>A0A382PQN8</accession>
<dbReference type="NCBIfam" id="TIGR00055">
    <property type="entry name" value="uppS"/>
    <property type="match status" value="1"/>
</dbReference>
<evidence type="ECO:0008006" key="3">
    <source>
        <dbReference type="Google" id="ProtNLM"/>
    </source>
</evidence>
<evidence type="ECO:0000313" key="2">
    <source>
        <dbReference type="EMBL" id="SVC74312.1"/>
    </source>
</evidence>
<evidence type="ECO:0000256" key="1">
    <source>
        <dbReference type="ARBA" id="ARBA00022679"/>
    </source>
</evidence>